<gene>
    <name evidence="2" type="ORF">ACFPM4_01945</name>
</gene>
<dbReference type="PANTHER" id="PTHR43143:SF5">
    <property type="entry name" value="SECRETED PROTEIN"/>
    <property type="match status" value="1"/>
</dbReference>
<dbReference type="InterPro" id="IPR029052">
    <property type="entry name" value="Metallo-depent_PP-like"/>
</dbReference>
<dbReference type="RefSeq" id="WP_144925717.1">
    <property type="nucleotide sequence ID" value="NZ_JBHSMC010000001.1"/>
</dbReference>
<dbReference type="EMBL" id="JBHSMC010000001">
    <property type="protein sequence ID" value="MFC5463509.1"/>
    <property type="molecule type" value="Genomic_DNA"/>
</dbReference>
<sequence length="345" mass="40758">MIRKNLANLLVIIMALTTLPQTIPAQTHINFLENYTQLSKKTSIPYGHPDDIPREDYDFTLAWETDTQYYNQTYYEHQLNIHKWLIANRERMNIQYLIHTGDIVNVAYDEEQWKRANKAYQLLDKANLPYGILAGNHDVMLLDKVHYETYYTYFGKNRFQENDWYGESFQNNRGHYDLLSIKGIDLLFIYMGWDITPKSIQWMNKILEKYPDKRAILCFHDFLTPNGKRNENGERIFKEVVKPNSNVSMVLSGHYHDANHRVDAIDDNGDGKPDRKVWQLLFDYQKLKEGGLGFIRLMHVDIKGKKIISRTYSPSINHYDDYRHDNRNQSDLIIPFHDLGISTVE</sequence>
<feature type="chain" id="PRO_5046164010" evidence="1">
    <location>
        <begin position="21"/>
        <end position="345"/>
    </location>
</feature>
<dbReference type="Proteomes" id="UP001596147">
    <property type="component" value="Unassembled WGS sequence"/>
</dbReference>
<keyword evidence="3" id="KW-1185">Reference proteome</keyword>
<comment type="caution">
    <text evidence="2">The sequence shown here is derived from an EMBL/GenBank/DDBJ whole genome shotgun (WGS) entry which is preliminary data.</text>
</comment>
<dbReference type="PANTHER" id="PTHR43143">
    <property type="entry name" value="METALLOPHOSPHOESTERASE, CALCINEURIN SUPERFAMILY"/>
    <property type="match status" value="1"/>
</dbReference>
<dbReference type="InterPro" id="IPR051918">
    <property type="entry name" value="STPP_CPPED1"/>
</dbReference>
<evidence type="ECO:0000313" key="2">
    <source>
        <dbReference type="EMBL" id="MFC5463509.1"/>
    </source>
</evidence>
<reference evidence="3" key="1">
    <citation type="journal article" date="2019" name="Int. J. Syst. Evol. Microbiol.">
        <title>The Global Catalogue of Microorganisms (GCM) 10K type strain sequencing project: providing services to taxonomists for standard genome sequencing and annotation.</title>
        <authorList>
            <consortium name="The Broad Institute Genomics Platform"/>
            <consortium name="The Broad Institute Genome Sequencing Center for Infectious Disease"/>
            <person name="Wu L."/>
            <person name="Ma J."/>
        </authorList>
    </citation>
    <scope>NUCLEOTIDE SEQUENCE [LARGE SCALE GENOMIC DNA]</scope>
    <source>
        <strain evidence="3">CGMCC 1.12237</strain>
    </source>
</reference>
<dbReference type="Gene3D" id="3.60.21.10">
    <property type="match status" value="1"/>
</dbReference>
<evidence type="ECO:0000256" key="1">
    <source>
        <dbReference type="SAM" id="SignalP"/>
    </source>
</evidence>
<feature type="signal peptide" evidence="1">
    <location>
        <begin position="1"/>
        <end position="20"/>
    </location>
</feature>
<name>A0ABW0LCS3_9BACI</name>
<evidence type="ECO:0000313" key="3">
    <source>
        <dbReference type="Proteomes" id="UP001596147"/>
    </source>
</evidence>
<accession>A0ABW0LCS3</accession>
<protein>
    <submittedName>
        <fullName evidence="2">Metallophosphoesterase</fullName>
    </submittedName>
</protein>
<keyword evidence="1" id="KW-0732">Signal</keyword>
<proteinExistence type="predicted"/>
<dbReference type="SUPFAM" id="SSF56300">
    <property type="entry name" value="Metallo-dependent phosphatases"/>
    <property type="match status" value="1"/>
</dbReference>
<organism evidence="2 3">
    <name type="scientific">Lederbergia graminis</name>
    <dbReference type="NCBI Taxonomy" id="735518"/>
    <lineage>
        <taxon>Bacteria</taxon>
        <taxon>Bacillati</taxon>
        <taxon>Bacillota</taxon>
        <taxon>Bacilli</taxon>
        <taxon>Bacillales</taxon>
        <taxon>Bacillaceae</taxon>
        <taxon>Lederbergia</taxon>
    </lineage>
</organism>